<dbReference type="InterPro" id="IPR000618">
    <property type="entry name" value="Insect_cuticle"/>
</dbReference>
<protein>
    <submittedName>
        <fullName evidence="3">Cuticle protein</fullName>
    </submittedName>
</protein>
<organism evidence="3">
    <name type="scientific">Daphnia magna</name>
    <dbReference type="NCBI Taxonomy" id="35525"/>
    <lineage>
        <taxon>Eukaryota</taxon>
        <taxon>Metazoa</taxon>
        <taxon>Ecdysozoa</taxon>
        <taxon>Arthropoda</taxon>
        <taxon>Crustacea</taxon>
        <taxon>Branchiopoda</taxon>
        <taxon>Diplostraca</taxon>
        <taxon>Cladocera</taxon>
        <taxon>Anomopoda</taxon>
        <taxon>Daphniidae</taxon>
        <taxon>Daphnia</taxon>
    </lineage>
</organism>
<reference evidence="3" key="1">
    <citation type="submission" date="2015-10" db="EMBL/GenBank/DDBJ databases">
        <title>Daphnia magna gene sets from two clonal populations assembled and annotated with EvidentialGene.</title>
        <authorList>
            <person name="Gilbert D."/>
            <person name="Podicheti R."/>
            <person name="Orsini L."/>
            <person name="Colbourne J."/>
            <person name="Pfrender M."/>
        </authorList>
    </citation>
    <scope>NUCLEOTIDE SEQUENCE</scope>
</reference>
<evidence type="ECO:0000256" key="2">
    <source>
        <dbReference type="PROSITE-ProRule" id="PRU00497"/>
    </source>
</evidence>
<dbReference type="EMBL" id="GDIP01202103">
    <property type="protein sequence ID" value="JAJ21299.1"/>
    <property type="molecule type" value="Transcribed_RNA"/>
</dbReference>
<evidence type="ECO:0000256" key="1">
    <source>
        <dbReference type="ARBA" id="ARBA00022460"/>
    </source>
</evidence>
<dbReference type="GO" id="GO:0042302">
    <property type="term" value="F:structural constituent of cuticle"/>
    <property type="evidence" value="ECO:0007669"/>
    <property type="project" value="UniProtKB-UniRule"/>
</dbReference>
<accession>A0A0P4Z0R4</accession>
<dbReference type="PANTHER" id="PTHR12236">
    <property type="entry name" value="STRUCTURAL CONTITUENT OF CUTICLE"/>
    <property type="match status" value="1"/>
</dbReference>
<dbReference type="OrthoDB" id="8194276at2759"/>
<dbReference type="GO" id="GO:0031012">
    <property type="term" value="C:extracellular matrix"/>
    <property type="evidence" value="ECO:0007669"/>
    <property type="project" value="TreeGrafter"/>
</dbReference>
<dbReference type="AlphaFoldDB" id="A0A0P4Z0R4"/>
<dbReference type="PANTHER" id="PTHR12236:SF79">
    <property type="entry name" value="CUTICULAR PROTEIN 50CB-RELATED"/>
    <property type="match status" value="1"/>
</dbReference>
<reference evidence="3" key="2">
    <citation type="submission" date="2015-10" db="EMBL/GenBank/DDBJ databases">
        <authorList>
            <person name="Gilbert D.G."/>
        </authorList>
    </citation>
    <scope>NUCLEOTIDE SEQUENCE</scope>
</reference>
<sequence length="154" mass="16918">MTEVVVGWLISSCLAVSKNIYPHQNMKFLVIFALVAVAVAEDAYKPSYSAPAYPAPGYSKSYDYAPQPYNFAYDVKDEPSYNDFGHQETADGKVTSGSYKVVLPDGRTQVVTYKDDGYGLVASVKTEGAIKSYDYKPAYNAPAYPSPSDYPAKY</sequence>
<evidence type="ECO:0000313" key="3">
    <source>
        <dbReference type="EMBL" id="JAJ02398.1"/>
    </source>
</evidence>
<dbReference type="InterPro" id="IPR051217">
    <property type="entry name" value="Insect_Cuticle_Struc_Prot"/>
</dbReference>
<dbReference type="PROSITE" id="PS51155">
    <property type="entry name" value="CHIT_BIND_RR_2"/>
    <property type="match status" value="1"/>
</dbReference>
<dbReference type="EMBL" id="GDIP01221004">
    <property type="protein sequence ID" value="JAJ02398.1"/>
    <property type="molecule type" value="Transcribed_RNA"/>
</dbReference>
<keyword evidence="1 2" id="KW-0193">Cuticle</keyword>
<proteinExistence type="predicted"/>
<dbReference type="GO" id="GO:0005615">
    <property type="term" value="C:extracellular space"/>
    <property type="evidence" value="ECO:0007669"/>
    <property type="project" value="TreeGrafter"/>
</dbReference>
<name>A0A0P4Z0R4_9CRUS</name>
<dbReference type="Pfam" id="PF00379">
    <property type="entry name" value="Chitin_bind_4"/>
    <property type="match status" value="1"/>
</dbReference>